<dbReference type="InterPro" id="IPR032914">
    <property type="entry name" value="Vam6/VPS39/TRAP1"/>
</dbReference>
<dbReference type="GO" id="GO:0005737">
    <property type="term" value="C:cytoplasm"/>
    <property type="evidence" value="ECO:0007669"/>
    <property type="project" value="TreeGrafter"/>
</dbReference>
<sequence>MIIYVQFQDVVMLYQSHGIHRKALSVLQQLGLVRLKTLGIIPPETPMLTAHSVDLPNIDPQTVDPSELEHLGHPRTMTCCGGHKYSFHSLLFLSCRFTTSTRIRSFQPTGKVFANRVCEEQQKTGTVARLRRRLLRFLQHPDAAYSPAKLLAKCPYDGLFEERALLLASLKNHEQALTLWVHVLNDWDQAVSHCVSVYEHTTKTPNALNTAVANDPEKYSRSTIVLGQNPLHSSTLTSFVSHSPARDSIDDHGQELSKISVTTDFTASVEQDIFFLLVLVCMEPPDPASLGILLEDKRSETEAGAGETGPNTRFQPKPDRALEVLKRFGDRVDASKVVRILPSVRLFDVMHYLKVSGVKPVIRLGQVGTLKSSSVHKL</sequence>
<name>A0A8E0RUF8_9TREM</name>
<dbReference type="GO" id="GO:0034058">
    <property type="term" value="P:endosomal vesicle fusion"/>
    <property type="evidence" value="ECO:0007669"/>
    <property type="project" value="TreeGrafter"/>
</dbReference>
<gene>
    <name evidence="1" type="ORF">FBUS_11181</name>
</gene>
<dbReference type="GO" id="GO:0006914">
    <property type="term" value="P:autophagy"/>
    <property type="evidence" value="ECO:0007669"/>
    <property type="project" value="TreeGrafter"/>
</dbReference>
<organism evidence="1 2">
    <name type="scientific">Fasciolopsis buskii</name>
    <dbReference type="NCBI Taxonomy" id="27845"/>
    <lineage>
        <taxon>Eukaryota</taxon>
        <taxon>Metazoa</taxon>
        <taxon>Spiralia</taxon>
        <taxon>Lophotrochozoa</taxon>
        <taxon>Platyhelminthes</taxon>
        <taxon>Trematoda</taxon>
        <taxon>Digenea</taxon>
        <taxon>Plagiorchiida</taxon>
        <taxon>Echinostomata</taxon>
        <taxon>Echinostomatoidea</taxon>
        <taxon>Fasciolidae</taxon>
        <taxon>Fasciolopsis</taxon>
    </lineage>
</organism>
<dbReference type="PANTHER" id="PTHR12894">
    <property type="entry name" value="CNH DOMAIN CONTAINING"/>
    <property type="match status" value="1"/>
</dbReference>
<proteinExistence type="predicted"/>
<dbReference type="EMBL" id="LUCM01006571">
    <property type="protein sequence ID" value="KAA0191089.1"/>
    <property type="molecule type" value="Genomic_DNA"/>
</dbReference>
<dbReference type="GO" id="GO:0016020">
    <property type="term" value="C:membrane"/>
    <property type="evidence" value="ECO:0007669"/>
    <property type="project" value="TreeGrafter"/>
</dbReference>
<reference evidence="1" key="1">
    <citation type="submission" date="2019-05" db="EMBL/GenBank/DDBJ databases">
        <title>Annotation for the trematode Fasciolopsis buski.</title>
        <authorList>
            <person name="Choi Y.-J."/>
        </authorList>
    </citation>
    <scope>NUCLEOTIDE SEQUENCE</scope>
    <source>
        <strain evidence="1">HT</strain>
        <tissue evidence="1">Whole worm</tissue>
    </source>
</reference>
<dbReference type="OrthoDB" id="5325112at2759"/>
<dbReference type="PANTHER" id="PTHR12894:SF49">
    <property type="entry name" value="VAM6_VPS39-LIKE PROTEIN"/>
    <property type="match status" value="1"/>
</dbReference>
<evidence type="ECO:0000313" key="2">
    <source>
        <dbReference type="Proteomes" id="UP000728185"/>
    </source>
</evidence>
<dbReference type="Proteomes" id="UP000728185">
    <property type="component" value="Unassembled WGS sequence"/>
</dbReference>
<protein>
    <submittedName>
        <fullName evidence="1">Vam6/Vps39 protein</fullName>
    </submittedName>
</protein>
<keyword evidence="2" id="KW-1185">Reference proteome</keyword>
<dbReference type="AlphaFoldDB" id="A0A8E0RUF8"/>
<accession>A0A8E0RUF8</accession>
<feature type="non-terminal residue" evidence="1">
    <location>
        <position position="378"/>
    </location>
</feature>
<comment type="caution">
    <text evidence="1">The sequence shown here is derived from an EMBL/GenBank/DDBJ whole genome shotgun (WGS) entry which is preliminary data.</text>
</comment>
<evidence type="ECO:0000313" key="1">
    <source>
        <dbReference type="EMBL" id="KAA0191089.1"/>
    </source>
</evidence>